<feature type="region of interest" description="Disordered" evidence="1">
    <location>
        <begin position="1"/>
        <end position="30"/>
    </location>
</feature>
<protein>
    <submittedName>
        <fullName evidence="2">Uncharacterized protein</fullName>
    </submittedName>
</protein>
<evidence type="ECO:0000313" key="2">
    <source>
        <dbReference type="EMBL" id="MBP0447721.1"/>
    </source>
</evidence>
<keyword evidence="3" id="KW-1185">Reference proteome</keyword>
<name>A0ABS4AL33_9PROT</name>
<dbReference type="RefSeq" id="WP_209381987.1">
    <property type="nucleotide sequence ID" value="NZ_JAGIZB010000053.1"/>
</dbReference>
<accession>A0ABS4AL33</accession>
<reference evidence="2 3" key="1">
    <citation type="submission" date="2021-03" db="EMBL/GenBank/DDBJ databases">
        <authorList>
            <person name="So Y."/>
        </authorList>
    </citation>
    <scope>NUCLEOTIDE SEQUENCE [LARGE SCALE GENOMIC DNA]</scope>
    <source>
        <strain evidence="2 3">SSH11</strain>
    </source>
</reference>
<dbReference type="EMBL" id="JAGIZB010000053">
    <property type="protein sequence ID" value="MBP0447721.1"/>
    <property type="molecule type" value="Genomic_DNA"/>
</dbReference>
<gene>
    <name evidence="2" type="ORF">J8J14_23500</name>
</gene>
<organism evidence="2 3">
    <name type="scientific">Pararoseomonas baculiformis</name>
    <dbReference type="NCBI Taxonomy" id="2820812"/>
    <lineage>
        <taxon>Bacteria</taxon>
        <taxon>Pseudomonadati</taxon>
        <taxon>Pseudomonadota</taxon>
        <taxon>Alphaproteobacteria</taxon>
        <taxon>Acetobacterales</taxon>
        <taxon>Acetobacteraceae</taxon>
        <taxon>Pararoseomonas</taxon>
    </lineage>
</organism>
<evidence type="ECO:0000313" key="3">
    <source>
        <dbReference type="Proteomes" id="UP000681594"/>
    </source>
</evidence>
<proteinExistence type="predicted"/>
<evidence type="ECO:0000256" key="1">
    <source>
        <dbReference type="SAM" id="MobiDB-lite"/>
    </source>
</evidence>
<comment type="caution">
    <text evidence="2">The sequence shown here is derived from an EMBL/GenBank/DDBJ whole genome shotgun (WGS) entry which is preliminary data.</text>
</comment>
<dbReference type="Proteomes" id="UP000681594">
    <property type="component" value="Unassembled WGS sequence"/>
</dbReference>
<sequence length="116" mass="12634">MPDLIPETPASAPRPEPKLLAQQGKHGGPSWTYRGAAIHSNEKGTLFFLENGPADLPGQWNGVGTKELLIRVLDSWLDEGKLPSPYSRLSQDGEDEFGKRLLARKGSVPKGVFPTD</sequence>